<sequence>MTPYKEAPAKKDAEILLGTGVTMVMLMLVPHNSAMFLAGVSSNAVGALCSELEQQQIPTIGMAHFSKEAGKVLCVMDIGQSVGRIMGSMQPPLRVTTARLHTSTRGQ</sequence>
<name>A0A813CRA0_9DINO</name>
<evidence type="ECO:0000313" key="2">
    <source>
        <dbReference type="Proteomes" id="UP000601435"/>
    </source>
</evidence>
<organism evidence="1 2">
    <name type="scientific">Symbiodinium necroappetens</name>
    <dbReference type="NCBI Taxonomy" id="1628268"/>
    <lineage>
        <taxon>Eukaryota</taxon>
        <taxon>Sar</taxon>
        <taxon>Alveolata</taxon>
        <taxon>Dinophyceae</taxon>
        <taxon>Suessiales</taxon>
        <taxon>Symbiodiniaceae</taxon>
        <taxon>Symbiodinium</taxon>
    </lineage>
</organism>
<dbReference type="AlphaFoldDB" id="A0A813CRA0"/>
<comment type="caution">
    <text evidence="1">The sequence shown here is derived from an EMBL/GenBank/DDBJ whole genome shotgun (WGS) entry which is preliminary data.</text>
</comment>
<reference evidence="1" key="1">
    <citation type="submission" date="2021-02" db="EMBL/GenBank/DDBJ databases">
        <authorList>
            <person name="Dougan E. K."/>
            <person name="Rhodes N."/>
            <person name="Thang M."/>
            <person name="Chan C."/>
        </authorList>
    </citation>
    <scope>NUCLEOTIDE SEQUENCE</scope>
</reference>
<proteinExistence type="predicted"/>
<protein>
    <submittedName>
        <fullName evidence="1">ANKRD50 protein</fullName>
    </submittedName>
</protein>
<keyword evidence="2" id="KW-1185">Reference proteome</keyword>
<accession>A0A813CRA0</accession>
<dbReference type="EMBL" id="CAJNJA010102774">
    <property type="protein sequence ID" value="CAE7944990.1"/>
    <property type="molecule type" value="Genomic_DNA"/>
</dbReference>
<gene>
    <name evidence="1" type="primary">ANKRD50</name>
    <name evidence="1" type="ORF">SNEC2469_LOCUS35465</name>
</gene>
<evidence type="ECO:0000313" key="1">
    <source>
        <dbReference type="EMBL" id="CAE7944990.1"/>
    </source>
</evidence>
<dbReference type="Proteomes" id="UP000601435">
    <property type="component" value="Unassembled WGS sequence"/>
</dbReference>